<feature type="transmembrane region" description="Helical" evidence="1">
    <location>
        <begin position="20"/>
        <end position="41"/>
    </location>
</feature>
<keyword evidence="4" id="KW-1185">Reference proteome</keyword>
<dbReference type="EMBL" id="NRQW01000692">
    <property type="protein sequence ID" value="PLZ82363.1"/>
    <property type="molecule type" value="Genomic_DNA"/>
</dbReference>
<organism evidence="3 4">
    <name type="scientific">Fischerella muscicola CCMEE 5323</name>
    <dbReference type="NCBI Taxonomy" id="2019572"/>
    <lineage>
        <taxon>Bacteria</taxon>
        <taxon>Bacillati</taxon>
        <taxon>Cyanobacteriota</taxon>
        <taxon>Cyanophyceae</taxon>
        <taxon>Nostocales</taxon>
        <taxon>Hapalosiphonaceae</taxon>
        <taxon>Fischerella</taxon>
    </lineage>
</organism>
<keyword evidence="1" id="KW-0812">Transmembrane</keyword>
<dbReference type="GO" id="GO:0000271">
    <property type="term" value="P:polysaccharide biosynthetic process"/>
    <property type="evidence" value="ECO:0007669"/>
    <property type="project" value="TreeGrafter"/>
</dbReference>
<dbReference type="PANTHER" id="PTHR23028">
    <property type="entry name" value="ACETYLTRANSFERASE"/>
    <property type="match status" value="1"/>
</dbReference>
<dbReference type="AlphaFoldDB" id="A0A2N6JUY1"/>
<reference evidence="3 4" key="1">
    <citation type="submission" date="2017-08" db="EMBL/GenBank/DDBJ databases">
        <title>Genomes of Fischerella (Mastigocladus) sp. strains.</title>
        <authorList>
            <person name="Miller S.R."/>
        </authorList>
    </citation>
    <scope>NUCLEOTIDE SEQUENCE [LARGE SCALE GENOMIC DNA]</scope>
    <source>
        <strain evidence="3 4">CCMEE 5323</strain>
    </source>
</reference>
<sequence length="192" mass="22487">MEKSIHYSYLPKVIQNHNRLDVLLALRGFACLMVVIIHCAPPRNALIYQHYDFSWLIFSHGAVAVWIFFCLSGYLMGKAFYTERYLSDVTGVIHFWRNRAIRILPLYYFAVLILSIFVYPDVLKFDNWGYLLRVCTFTYNPYIASSPVAFNDVFWSLSTEVQFYILVPFIYNLSKSLVFKQKHVIATAILII</sequence>
<name>A0A2N6JUY1_FISMU</name>
<protein>
    <submittedName>
        <fullName evidence="3">Acyltransferase</fullName>
    </submittedName>
</protein>
<feature type="transmembrane region" description="Helical" evidence="1">
    <location>
        <begin position="53"/>
        <end position="76"/>
    </location>
</feature>
<evidence type="ECO:0000313" key="3">
    <source>
        <dbReference type="EMBL" id="PLZ82363.1"/>
    </source>
</evidence>
<dbReference type="Proteomes" id="UP000235036">
    <property type="component" value="Unassembled WGS sequence"/>
</dbReference>
<dbReference type="InterPro" id="IPR050879">
    <property type="entry name" value="Acyltransferase_3"/>
</dbReference>
<accession>A0A2N6JUY1</accession>
<gene>
    <name evidence="3" type="ORF">CEN44_27725</name>
</gene>
<dbReference type="GO" id="GO:0016020">
    <property type="term" value="C:membrane"/>
    <property type="evidence" value="ECO:0007669"/>
    <property type="project" value="TreeGrafter"/>
</dbReference>
<dbReference type="InterPro" id="IPR002656">
    <property type="entry name" value="Acyl_transf_3_dom"/>
</dbReference>
<proteinExistence type="predicted"/>
<dbReference type="RefSeq" id="WP_146007655.1">
    <property type="nucleotide sequence ID" value="NZ_CAWNVR010000115.1"/>
</dbReference>
<dbReference type="PANTHER" id="PTHR23028:SF53">
    <property type="entry name" value="ACYL_TRANSF_3 DOMAIN-CONTAINING PROTEIN"/>
    <property type="match status" value="1"/>
</dbReference>
<keyword evidence="3" id="KW-0808">Transferase</keyword>
<feature type="transmembrane region" description="Helical" evidence="1">
    <location>
        <begin position="103"/>
        <end position="120"/>
    </location>
</feature>
<feature type="non-terminal residue" evidence="3">
    <location>
        <position position="192"/>
    </location>
</feature>
<keyword evidence="1" id="KW-1133">Transmembrane helix</keyword>
<keyword evidence="1" id="KW-0472">Membrane</keyword>
<evidence type="ECO:0000256" key="1">
    <source>
        <dbReference type="SAM" id="Phobius"/>
    </source>
</evidence>
<evidence type="ECO:0000259" key="2">
    <source>
        <dbReference type="Pfam" id="PF01757"/>
    </source>
</evidence>
<evidence type="ECO:0000313" key="4">
    <source>
        <dbReference type="Proteomes" id="UP000235036"/>
    </source>
</evidence>
<dbReference type="GO" id="GO:0016747">
    <property type="term" value="F:acyltransferase activity, transferring groups other than amino-acyl groups"/>
    <property type="evidence" value="ECO:0007669"/>
    <property type="project" value="InterPro"/>
</dbReference>
<feature type="transmembrane region" description="Helical" evidence="1">
    <location>
        <begin position="153"/>
        <end position="173"/>
    </location>
</feature>
<comment type="caution">
    <text evidence="3">The sequence shown here is derived from an EMBL/GenBank/DDBJ whole genome shotgun (WGS) entry which is preliminary data.</text>
</comment>
<keyword evidence="3" id="KW-0012">Acyltransferase</keyword>
<dbReference type="Pfam" id="PF01757">
    <property type="entry name" value="Acyl_transf_3"/>
    <property type="match status" value="1"/>
</dbReference>
<feature type="domain" description="Acyltransferase 3" evidence="2">
    <location>
        <begin position="25"/>
        <end position="191"/>
    </location>
</feature>